<name>A0A4Z0M1K4_9GAMM</name>
<dbReference type="EMBL" id="SRLE01000007">
    <property type="protein sequence ID" value="TGD73360.1"/>
    <property type="molecule type" value="Genomic_DNA"/>
</dbReference>
<dbReference type="InterPro" id="IPR034139">
    <property type="entry name" value="TOPRIM_OLD"/>
</dbReference>
<proteinExistence type="predicted"/>
<dbReference type="PANTHER" id="PTHR43581:SF4">
    <property type="entry name" value="ATP_GTP PHOSPHATASE"/>
    <property type="match status" value="1"/>
</dbReference>
<keyword evidence="4" id="KW-1185">Reference proteome</keyword>
<dbReference type="RefSeq" id="WP_135443451.1">
    <property type="nucleotide sequence ID" value="NZ_SRLE01000007.1"/>
</dbReference>
<feature type="domain" description="Endonuclease GajA/Old nuclease/RecF-like AAA" evidence="1">
    <location>
        <begin position="258"/>
        <end position="400"/>
    </location>
</feature>
<dbReference type="AlphaFoldDB" id="A0A4Z0M1K4"/>
<dbReference type="Gene3D" id="3.40.50.300">
    <property type="entry name" value="P-loop containing nucleotide triphosphate hydrolases"/>
    <property type="match status" value="1"/>
</dbReference>
<feature type="domain" description="OLD protein-like TOPRIM" evidence="2">
    <location>
        <begin position="457"/>
        <end position="525"/>
    </location>
</feature>
<protein>
    <submittedName>
        <fullName evidence="3">DUF2813 domain-containing protein</fullName>
    </submittedName>
</protein>
<reference evidence="3 4" key="1">
    <citation type="submission" date="2019-04" db="EMBL/GenBank/DDBJ databases">
        <title>Taxonomy of novel Haliea sp. from mangrove soil of West Coast of India.</title>
        <authorList>
            <person name="Verma A."/>
            <person name="Kumar P."/>
            <person name="Krishnamurthi S."/>
        </authorList>
    </citation>
    <scope>NUCLEOTIDE SEQUENCE [LARGE SCALE GENOMIC DNA]</scope>
    <source>
        <strain evidence="3 4">SAOS-164</strain>
    </source>
</reference>
<dbReference type="InterPro" id="IPR027417">
    <property type="entry name" value="P-loop_NTPase"/>
</dbReference>
<dbReference type="SUPFAM" id="SSF52540">
    <property type="entry name" value="P-loop containing nucleoside triphosphate hydrolases"/>
    <property type="match status" value="1"/>
</dbReference>
<dbReference type="InterPro" id="IPR041685">
    <property type="entry name" value="AAA_GajA/Old/RecF-like"/>
</dbReference>
<evidence type="ECO:0000313" key="4">
    <source>
        <dbReference type="Proteomes" id="UP000298050"/>
    </source>
</evidence>
<evidence type="ECO:0000259" key="1">
    <source>
        <dbReference type="Pfam" id="PF13175"/>
    </source>
</evidence>
<dbReference type="InterPro" id="IPR051396">
    <property type="entry name" value="Bact_Antivir_Def_Nuclease"/>
</dbReference>
<feature type="domain" description="Endonuclease GajA/Old nuclease/RecF-like AAA" evidence="1">
    <location>
        <begin position="1"/>
        <end position="121"/>
    </location>
</feature>
<organism evidence="3 4">
    <name type="scientific">Mangrovimicrobium sediminis</name>
    <dbReference type="NCBI Taxonomy" id="2562682"/>
    <lineage>
        <taxon>Bacteria</taxon>
        <taxon>Pseudomonadati</taxon>
        <taxon>Pseudomonadota</taxon>
        <taxon>Gammaproteobacteria</taxon>
        <taxon>Cellvibrionales</taxon>
        <taxon>Halieaceae</taxon>
        <taxon>Mangrovimicrobium</taxon>
    </lineage>
</organism>
<dbReference type="Pfam" id="PF13175">
    <property type="entry name" value="AAA_15"/>
    <property type="match status" value="2"/>
</dbReference>
<evidence type="ECO:0000259" key="2">
    <source>
        <dbReference type="Pfam" id="PF20469"/>
    </source>
</evidence>
<accession>A0A4Z0M1K4</accession>
<dbReference type="Proteomes" id="UP000298050">
    <property type="component" value="Unassembled WGS sequence"/>
</dbReference>
<dbReference type="PANTHER" id="PTHR43581">
    <property type="entry name" value="ATP/GTP PHOSPHATASE"/>
    <property type="match status" value="1"/>
</dbReference>
<comment type="caution">
    <text evidence="3">The sequence shown here is derived from an EMBL/GenBank/DDBJ whole genome shotgun (WGS) entry which is preliminary data.</text>
</comment>
<sequence>MRLHKITVKNFRKLKECEVIFRDATFLIGPNNTGKSSLFDAIDYLHKAKNVDREDYSKHFDENEGDYVYEHEIEIVAEYRNVPVEAEDWIGFKGRIIAIDDPLPGETNGAITYKKVWALDKGKPETFMREYPRSRAEKYADCSSVQELVGDDFSEDFLKEHFGAANFEKPLTSAPVKSKLLDLAAIWEVNTGGEVDWIENPGGIPGNVLSKLPRVVVIPAESCMTELTSQNGALFSLLGDLFGQVRKTSENYKQAQIFLTQLAAELDPTDGDTDFGKLIDQLNNMAHRLFPESAVHVSASLDQPDKTIKPIFDVELESNVKTGVRYQGHGMIRATAFQLLRYVQQFVNQNLDFPRATIFCFEEPELFLHPSAANQMRDAIYDLSGAGCQIIATTHSPYMVNLGSEKSVSLCKFYLLDDGFSASSTLNLGDAFEALQADEKQNLKMLLKVDDYISRMFFARKSVFIEGDTEEVVVRETLARLSVEQRAKVIGNIEFLRARGKPVLISIAKYLNALGIEYFIVHDRDEGTTGAEAVNAAIAAAAGDERRVMLSECIEDVLGYEAPNSEKPFKAHRHIEENWGGSFDDIPESWRHIFTTVCGPYI</sequence>
<evidence type="ECO:0000313" key="3">
    <source>
        <dbReference type="EMBL" id="TGD73360.1"/>
    </source>
</evidence>
<dbReference type="Pfam" id="PF20469">
    <property type="entry name" value="OLD-like_TOPRIM"/>
    <property type="match status" value="1"/>
</dbReference>
<gene>
    <name evidence="3" type="ORF">E4634_10020</name>
</gene>
<dbReference type="OrthoDB" id="9815944at2"/>